<reference evidence="2 3" key="1">
    <citation type="journal article" date="2018" name="Nat. Biotechnol.">
        <title>A standardized bacterial taxonomy based on genome phylogeny substantially revises the tree of life.</title>
        <authorList>
            <person name="Parks D.H."/>
            <person name="Chuvochina M."/>
            <person name="Waite D.W."/>
            <person name="Rinke C."/>
            <person name="Skarshewski A."/>
            <person name="Chaumeil P.A."/>
            <person name="Hugenholtz P."/>
        </authorList>
    </citation>
    <scope>NUCLEOTIDE SEQUENCE [LARGE SCALE GENOMIC DNA]</scope>
    <source>
        <strain evidence="2">UBA8844</strain>
    </source>
</reference>
<gene>
    <name evidence="2" type="ORF">DGD08_17395</name>
</gene>
<sequence length="147" mass="15980">MREDRQYVLRAALATVLFGIGLVVSALNTMGVGPVVSPGNMTPKIVFAFVILAIGRWGQLQLRRVANREQYFRSPSRATRERGLIWGFWTIVIAGNFVASRFPGGISSAALLLLGMYTIWVGTAEALNRGVPLAESPADGGWTQRMG</sequence>
<comment type="caution">
    <text evidence="2">The sequence shown here is derived from an EMBL/GenBank/DDBJ whole genome shotgun (WGS) entry which is preliminary data.</text>
</comment>
<feature type="transmembrane region" description="Helical" evidence="1">
    <location>
        <begin position="83"/>
        <end position="99"/>
    </location>
</feature>
<organism evidence="2 3">
    <name type="scientific">Gemmatimonas aurantiaca</name>
    <dbReference type="NCBI Taxonomy" id="173480"/>
    <lineage>
        <taxon>Bacteria</taxon>
        <taxon>Pseudomonadati</taxon>
        <taxon>Gemmatimonadota</taxon>
        <taxon>Gemmatimonadia</taxon>
        <taxon>Gemmatimonadales</taxon>
        <taxon>Gemmatimonadaceae</taxon>
        <taxon>Gemmatimonas</taxon>
    </lineage>
</organism>
<evidence type="ECO:0000256" key="1">
    <source>
        <dbReference type="SAM" id="Phobius"/>
    </source>
</evidence>
<dbReference type="AlphaFoldDB" id="A0A3D4VEC2"/>
<accession>A0A3D4VEC2</accession>
<keyword evidence="1" id="KW-0812">Transmembrane</keyword>
<feature type="transmembrane region" description="Helical" evidence="1">
    <location>
        <begin position="45"/>
        <end position="62"/>
    </location>
</feature>
<dbReference type="EMBL" id="DPIY01000012">
    <property type="protein sequence ID" value="HCT58978.1"/>
    <property type="molecule type" value="Genomic_DNA"/>
</dbReference>
<proteinExistence type="predicted"/>
<protein>
    <submittedName>
        <fullName evidence="2">Uncharacterized protein</fullName>
    </submittedName>
</protein>
<keyword evidence="1" id="KW-1133">Transmembrane helix</keyword>
<evidence type="ECO:0000313" key="2">
    <source>
        <dbReference type="EMBL" id="HCT58978.1"/>
    </source>
</evidence>
<keyword evidence="1" id="KW-0472">Membrane</keyword>
<feature type="transmembrane region" description="Helical" evidence="1">
    <location>
        <begin position="7"/>
        <end position="25"/>
    </location>
</feature>
<dbReference type="Proteomes" id="UP000264071">
    <property type="component" value="Unassembled WGS sequence"/>
</dbReference>
<evidence type="ECO:0000313" key="3">
    <source>
        <dbReference type="Proteomes" id="UP000264071"/>
    </source>
</evidence>
<name>A0A3D4VEC2_9BACT</name>
<feature type="transmembrane region" description="Helical" evidence="1">
    <location>
        <begin position="105"/>
        <end position="123"/>
    </location>
</feature>